<reference evidence="3" key="1">
    <citation type="submission" date="2018-02" db="EMBL/GenBank/DDBJ databases">
        <authorList>
            <person name="O'Hara-Hanley K."/>
            <person name="Soby S."/>
        </authorList>
    </citation>
    <scope>NUCLEOTIDE SEQUENCE [LARGE SCALE GENOMIC DNA]</scope>
    <source>
        <strain evidence="3">MWU14-2602</strain>
    </source>
</reference>
<evidence type="ECO:0000313" key="3">
    <source>
        <dbReference type="Proteomes" id="UP000237082"/>
    </source>
</evidence>
<proteinExistence type="predicted"/>
<dbReference type="PROSITE" id="PS51257">
    <property type="entry name" value="PROKAR_LIPOPROTEIN"/>
    <property type="match status" value="1"/>
</dbReference>
<comment type="caution">
    <text evidence="2">The sequence shown here is derived from an EMBL/GenBank/DDBJ whole genome shotgun (WGS) entry which is preliminary data.</text>
</comment>
<keyword evidence="3" id="KW-1185">Reference proteome</keyword>
<accession>A0A2S5DIV4</accession>
<evidence type="ECO:0000256" key="1">
    <source>
        <dbReference type="SAM" id="SignalP"/>
    </source>
</evidence>
<keyword evidence="1" id="KW-0732">Signal</keyword>
<name>A0A2S5DIV4_9NEIS</name>
<evidence type="ECO:0008006" key="4">
    <source>
        <dbReference type="Google" id="ProtNLM"/>
    </source>
</evidence>
<organism evidence="2 3">
    <name type="scientific">Chromobacterium alticapitis</name>
    <dbReference type="NCBI Taxonomy" id="2073169"/>
    <lineage>
        <taxon>Bacteria</taxon>
        <taxon>Pseudomonadati</taxon>
        <taxon>Pseudomonadota</taxon>
        <taxon>Betaproteobacteria</taxon>
        <taxon>Neisseriales</taxon>
        <taxon>Chromobacteriaceae</taxon>
        <taxon>Chromobacterium</taxon>
    </lineage>
</organism>
<dbReference type="AlphaFoldDB" id="A0A2S5DIV4"/>
<dbReference type="Proteomes" id="UP000237082">
    <property type="component" value="Unassembled WGS sequence"/>
</dbReference>
<dbReference type="RefSeq" id="WP_103901421.1">
    <property type="nucleotide sequence ID" value="NZ_PQWB01000017.1"/>
</dbReference>
<feature type="signal peptide" evidence="1">
    <location>
        <begin position="1"/>
        <end position="18"/>
    </location>
</feature>
<dbReference type="OrthoDB" id="7011540at2"/>
<gene>
    <name evidence="2" type="ORF">C2I19_03960</name>
</gene>
<evidence type="ECO:0000313" key="2">
    <source>
        <dbReference type="EMBL" id="POZ62974.1"/>
    </source>
</evidence>
<dbReference type="EMBL" id="PQWB01000017">
    <property type="protein sequence ID" value="POZ62974.1"/>
    <property type="molecule type" value="Genomic_DNA"/>
</dbReference>
<sequence>MKKILALTVCALALSGCAATTTMSSSAPKAAIAIHQDKQVVNMDLPQTRSYSTTSFGNYEFKATAEGKPPLYGLLPLKFNGGYLATDIVLFLPALFFNLREVFPYYDFDLEHGVVRYRSKATDAWTAYTPSQAEADRARSHIDYAQGPSSVAASEPVAAK</sequence>
<protein>
    <recommendedName>
        <fullName evidence="4">Lipoprotein</fullName>
    </recommendedName>
</protein>
<feature type="chain" id="PRO_5015653341" description="Lipoprotein" evidence="1">
    <location>
        <begin position="19"/>
        <end position="160"/>
    </location>
</feature>